<keyword evidence="13" id="KW-0812">Transmembrane</keyword>
<evidence type="ECO:0000256" key="11">
    <source>
        <dbReference type="ARBA" id="ARBA00023298"/>
    </source>
</evidence>
<dbReference type="Pfam" id="PF12796">
    <property type="entry name" value="Ank_2"/>
    <property type="match status" value="2"/>
</dbReference>
<keyword evidence="10 12" id="KW-0040">ANK repeat</keyword>
<keyword evidence="13" id="KW-1133">Transmembrane helix</keyword>
<evidence type="ECO:0000256" key="9">
    <source>
        <dbReference type="ARBA" id="ARBA00023028"/>
    </source>
</evidence>
<evidence type="ECO:0000313" key="15">
    <source>
        <dbReference type="Proteomes" id="UP000886998"/>
    </source>
</evidence>
<dbReference type="PROSITE" id="PS50088">
    <property type="entry name" value="ANK_REPEAT"/>
    <property type="match status" value="2"/>
</dbReference>
<dbReference type="InterPro" id="IPR050889">
    <property type="entry name" value="Dendritic_Spine_Reg/Scaffold"/>
</dbReference>
<dbReference type="EMBL" id="BMAV01018353">
    <property type="protein sequence ID" value="GFY70630.1"/>
    <property type="molecule type" value="Genomic_DNA"/>
</dbReference>
<dbReference type="GO" id="GO:0044231">
    <property type="term" value="C:host cell presynaptic membrane"/>
    <property type="evidence" value="ECO:0007669"/>
    <property type="project" value="UniProtKB-KW"/>
</dbReference>
<keyword evidence="5" id="KW-1052">Target cell membrane</keyword>
<dbReference type="SUPFAM" id="SSF48403">
    <property type="entry name" value="Ankyrin repeat"/>
    <property type="match status" value="1"/>
</dbReference>
<accession>A0A8X6YD35</accession>
<comment type="subcellular location">
    <subcellularLocation>
        <location evidence="2">Secreted</location>
    </subcellularLocation>
    <subcellularLocation>
        <location evidence="1">Target cell membrane</location>
    </subcellularLocation>
</comment>
<keyword evidence="3" id="KW-0268">Exocytosis</keyword>
<evidence type="ECO:0000256" key="13">
    <source>
        <dbReference type="SAM" id="Phobius"/>
    </source>
</evidence>
<dbReference type="InterPro" id="IPR036770">
    <property type="entry name" value="Ankyrin_rpt-contain_sf"/>
</dbReference>
<dbReference type="PANTHER" id="PTHR24166">
    <property type="entry name" value="ROLLING PEBBLES, ISOFORM B"/>
    <property type="match status" value="1"/>
</dbReference>
<keyword evidence="13" id="KW-0472">Membrane</keyword>
<gene>
    <name evidence="14" type="primary">AVEN_273406_1</name>
    <name evidence="14" type="ORF">TNIN_266061</name>
</gene>
<evidence type="ECO:0000256" key="7">
    <source>
        <dbReference type="ARBA" id="ARBA00022699"/>
    </source>
</evidence>
<proteinExistence type="predicted"/>
<dbReference type="SMART" id="SM00248">
    <property type="entry name" value="ANK"/>
    <property type="match status" value="6"/>
</dbReference>
<feature type="repeat" description="ANK" evidence="12">
    <location>
        <begin position="99"/>
        <end position="131"/>
    </location>
</feature>
<comment type="caution">
    <text evidence="14">The sequence shown here is derived from an EMBL/GenBank/DDBJ whole genome shotgun (WGS) entry which is preliminary data.</text>
</comment>
<evidence type="ECO:0000256" key="3">
    <source>
        <dbReference type="ARBA" id="ARBA00022483"/>
    </source>
</evidence>
<keyword evidence="11" id="KW-1053">Target membrane</keyword>
<organism evidence="14 15">
    <name type="scientific">Trichonephila inaurata madagascariensis</name>
    <dbReference type="NCBI Taxonomy" id="2747483"/>
    <lineage>
        <taxon>Eukaryota</taxon>
        <taxon>Metazoa</taxon>
        <taxon>Ecdysozoa</taxon>
        <taxon>Arthropoda</taxon>
        <taxon>Chelicerata</taxon>
        <taxon>Arachnida</taxon>
        <taxon>Araneae</taxon>
        <taxon>Araneomorphae</taxon>
        <taxon>Entelegynae</taxon>
        <taxon>Araneoidea</taxon>
        <taxon>Nephilidae</taxon>
        <taxon>Trichonephila</taxon>
        <taxon>Trichonephila inaurata</taxon>
    </lineage>
</organism>
<evidence type="ECO:0000256" key="12">
    <source>
        <dbReference type="PROSITE-ProRule" id="PRU00023"/>
    </source>
</evidence>
<keyword evidence="8" id="KW-0677">Repeat</keyword>
<dbReference type="GO" id="GO:0090729">
    <property type="term" value="F:toxin activity"/>
    <property type="evidence" value="ECO:0007669"/>
    <property type="project" value="UniProtKB-KW"/>
</dbReference>
<evidence type="ECO:0000256" key="10">
    <source>
        <dbReference type="ARBA" id="ARBA00023043"/>
    </source>
</evidence>
<feature type="transmembrane region" description="Helical" evidence="13">
    <location>
        <begin position="1393"/>
        <end position="1416"/>
    </location>
</feature>
<dbReference type="PANTHER" id="PTHR24166:SF48">
    <property type="entry name" value="PROTEIN VAPYRIN"/>
    <property type="match status" value="1"/>
</dbReference>
<sequence>MGKQKGFRKIQGVPKKNEKRVVNVSKLPANLQVGSNIKNIERLIEEEIEFAFWRKKMDKSFRKELERYSLLAKAVHLGCERAVDDLLVAGVNVNEQIMDGSTPVLIAVDKGHIAILQKLLKAGADLRLSRNNGMNAFMIAVSRNDDKTFFLLWNHFDKKDNWILNQENSDGYTILMIAVERGFVEFAKFFSSLGVVKVDHQTKDGRSALMLATMRSQPEIVKSLLECNASVLLEDKAGSTALCVALAQEQPDIVEMLLETLNKKDREVYIKKRVELLSKPRQYSPFEITNTYKKMLFRVILEIKRMMENGSELLIKYKVYFALMKCIESNQSDPDLLWQAFHLAACLMYDNIPDTAIVLKDFAEQFIDSNGPEISLRIMTCSLYKNNSDIKEATFIPIQASVMCPSGKSWLKEHCCRIQKFVTEFKSNLPFMKFWVKEEILQTKMIFKQFEEEILSIGFEKENSNCVPNEALPIANRKLLDNFECSFLDTESINGDSENQSSFAEAKQPRESNSVVSSVINIRAVKKNEVPRKVKNIKFHAKFDKKSKLKTDFQMKDINFSLNKNFSRRMNALASCSQTGYADALKRNLNCKTEDECKFEPLAVESNESSLQEVNVSNDSLLSVKSAYRVNQIPQKDLTARHSESTHSTQDISEKLVDSFKSYASVAGQKNDINASINKTENICSQDIEKPTKLNDIYSIWNKVREPCKLLSFITKFYPSSNRQKISPENIPEKEKHTPHASEILLNKEEELDSEAQTPYFDKDTNLQEDYNFFKEPNKKFETCPVKPEARPEFVEEYPADCSPDFQSKLKRMDLEAENLYCLLESLDVKEQDLINSNDNCQKVEMSIANDIAQQKSAICKQEFCKEEAEVKLAYDVSDNFNNEKTKYYSNNLNMNEENFRTDSRNVVRRTYCDVARTNVKQTTENVKSYPVDRIDGTQESIKYNNALPQFEHFEDVNIGNQERLECENGYEQIESKLTSSEQDSKSETENTLADIFSVIADSKKSGNLVLFEECNKQLEKVVSVEKERVKTERSELDEHTSQCDESSFNIFGKYEMDNGTSRGEKSWKKDENLLISNSGNEIPHNYKLKCLESIRKRVISLEDLNIPPITCQLKLLSLQKYLALYQRLIYYNLQRRGFKNLSQSKMDFDALINNPEPIFGKSLKKKITVFTENHQSHTPGTVTETRNINTAETKLHPEEPKFVHFINNLSKTVALKIPKNNSESKAVSFALWNNSEYRRKTARDEVLKKRRDFKSKGPLKNGNDKDEVTFLRSGYVCSFINCEVGSKWFSILKSLQYCVPLGQHILEPYDSEVEDSTKTSHIHHLDSCIGEIVFCTKTKLTLREGAFGTYIGLNSRDGTPICIRQFSTSSFVADRAALSLSRRRLLKHERLSVFYVSLLTLSSLVISLSLTYHILSSSNHLISTTTEDLRINFFLYSSDR</sequence>
<keyword evidence="9" id="KW-0638">Presynaptic neurotoxin</keyword>
<dbReference type="GO" id="GO:0044218">
    <property type="term" value="C:other organism cell membrane"/>
    <property type="evidence" value="ECO:0007669"/>
    <property type="project" value="UniProtKB-KW"/>
</dbReference>
<dbReference type="InterPro" id="IPR002110">
    <property type="entry name" value="Ankyrin_rpt"/>
</dbReference>
<name>A0A8X6YD35_9ARAC</name>
<evidence type="ECO:0000256" key="6">
    <source>
        <dbReference type="ARBA" id="ARBA00022656"/>
    </source>
</evidence>
<evidence type="ECO:0000256" key="2">
    <source>
        <dbReference type="ARBA" id="ARBA00004613"/>
    </source>
</evidence>
<dbReference type="GO" id="GO:0006887">
    <property type="term" value="P:exocytosis"/>
    <property type="evidence" value="ECO:0007669"/>
    <property type="project" value="UniProtKB-KW"/>
</dbReference>
<feature type="repeat" description="ANK" evidence="12">
    <location>
        <begin position="204"/>
        <end position="236"/>
    </location>
</feature>
<evidence type="ECO:0000313" key="14">
    <source>
        <dbReference type="EMBL" id="GFY70630.1"/>
    </source>
</evidence>
<dbReference type="GO" id="GO:0005576">
    <property type="term" value="C:extracellular region"/>
    <property type="evidence" value="ECO:0007669"/>
    <property type="project" value="UniProtKB-SubCell"/>
</dbReference>
<keyword evidence="7" id="KW-0528">Neurotoxin</keyword>
<keyword evidence="15" id="KW-1185">Reference proteome</keyword>
<keyword evidence="6" id="KW-0800">Toxin</keyword>
<keyword evidence="4" id="KW-0964">Secreted</keyword>
<evidence type="ECO:0000256" key="4">
    <source>
        <dbReference type="ARBA" id="ARBA00022525"/>
    </source>
</evidence>
<evidence type="ECO:0000256" key="8">
    <source>
        <dbReference type="ARBA" id="ARBA00022737"/>
    </source>
</evidence>
<dbReference type="Gene3D" id="1.25.40.20">
    <property type="entry name" value="Ankyrin repeat-containing domain"/>
    <property type="match status" value="2"/>
</dbReference>
<dbReference type="OrthoDB" id="6410341at2759"/>
<dbReference type="PROSITE" id="PS50297">
    <property type="entry name" value="ANK_REP_REGION"/>
    <property type="match status" value="2"/>
</dbReference>
<evidence type="ECO:0000256" key="1">
    <source>
        <dbReference type="ARBA" id="ARBA00004175"/>
    </source>
</evidence>
<protein>
    <submittedName>
        <fullName evidence="14">Uncharacterized protein</fullName>
    </submittedName>
</protein>
<dbReference type="Proteomes" id="UP000886998">
    <property type="component" value="Unassembled WGS sequence"/>
</dbReference>
<evidence type="ECO:0000256" key="5">
    <source>
        <dbReference type="ARBA" id="ARBA00022537"/>
    </source>
</evidence>
<reference evidence="14" key="1">
    <citation type="submission" date="2020-08" db="EMBL/GenBank/DDBJ databases">
        <title>Multicomponent nature underlies the extraordinary mechanical properties of spider dragline silk.</title>
        <authorList>
            <person name="Kono N."/>
            <person name="Nakamura H."/>
            <person name="Mori M."/>
            <person name="Yoshida Y."/>
            <person name="Ohtoshi R."/>
            <person name="Malay A.D."/>
            <person name="Moran D.A.P."/>
            <person name="Tomita M."/>
            <person name="Numata K."/>
            <person name="Arakawa K."/>
        </authorList>
    </citation>
    <scope>NUCLEOTIDE SEQUENCE</scope>
</reference>